<dbReference type="PANTHER" id="PTHR24148:SF64">
    <property type="entry name" value="HETEROKARYON INCOMPATIBILITY DOMAIN-CONTAINING PROTEIN"/>
    <property type="match status" value="1"/>
</dbReference>
<evidence type="ECO:0000313" key="3">
    <source>
        <dbReference type="Proteomes" id="UP000800093"/>
    </source>
</evidence>
<dbReference type="EMBL" id="ML986616">
    <property type="protein sequence ID" value="KAF2264433.1"/>
    <property type="molecule type" value="Genomic_DNA"/>
</dbReference>
<gene>
    <name evidence="2" type="ORF">CC78DRAFT_601693</name>
</gene>
<keyword evidence="3" id="KW-1185">Reference proteome</keyword>
<evidence type="ECO:0000313" key="2">
    <source>
        <dbReference type="EMBL" id="KAF2264433.1"/>
    </source>
</evidence>
<name>A0A9P4N481_9PLEO</name>
<dbReference type="InterPro" id="IPR052895">
    <property type="entry name" value="HetReg/Transcr_Mod"/>
</dbReference>
<dbReference type="PANTHER" id="PTHR24148">
    <property type="entry name" value="ANKYRIN REPEAT DOMAIN-CONTAINING PROTEIN 39 HOMOLOG-RELATED"/>
    <property type="match status" value="1"/>
</dbReference>
<reference evidence="3" key="1">
    <citation type="journal article" date="2020" name="Stud. Mycol.">
        <title>101 Dothideomycetes genomes: A test case for predicting lifestyles and emergence of pathogens.</title>
        <authorList>
            <person name="Haridas S."/>
            <person name="Albert R."/>
            <person name="Binder M."/>
            <person name="Bloem J."/>
            <person name="LaButti K."/>
            <person name="Salamov A."/>
            <person name="Andreopoulos B."/>
            <person name="Baker S."/>
            <person name="Barry K."/>
            <person name="Bills G."/>
            <person name="Bluhm B."/>
            <person name="Cannon C."/>
            <person name="Castanera R."/>
            <person name="Culley D."/>
            <person name="Daum C."/>
            <person name="Ezra D."/>
            <person name="Gonzalez J."/>
            <person name="Henrissat B."/>
            <person name="Kuo A."/>
            <person name="Liang C."/>
            <person name="Lipzen A."/>
            <person name="Lutzoni F."/>
            <person name="Magnuson J."/>
            <person name="Mondo S."/>
            <person name="Nolan M."/>
            <person name="Ohm R."/>
            <person name="Pangilinan J."/>
            <person name="Park H.-J."/>
            <person name="Ramirez L."/>
            <person name="Alfaro M."/>
            <person name="Sun H."/>
            <person name="Tritt A."/>
            <person name="Yoshinaga Y."/>
            <person name="Zwiers L.-H."/>
            <person name="Turgeon B."/>
            <person name="Goodwin S."/>
            <person name="Spatafora J."/>
            <person name="Crous P."/>
            <person name="Grigoriev I."/>
        </authorList>
    </citation>
    <scope>NUCLEOTIDE SEQUENCE [LARGE SCALE GENOMIC DNA]</scope>
    <source>
        <strain evidence="3">CBS 304.66</strain>
    </source>
</reference>
<dbReference type="OrthoDB" id="5416609at2759"/>
<protein>
    <submittedName>
        <fullName evidence="2">HET-domain-containing protein</fullName>
    </submittedName>
</protein>
<proteinExistence type="predicted"/>
<dbReference type="Pfam" id="PF06985">
    <property type="entry name" value="HET"/>
    <property type="match status" value="1"/>
</dbReference>
<dbReference type="AlphaFoldDB" id="A0A9P4N481"/>
<dbReference type="InterPro" id="IPR010730">
    <property type="entry name" value="HET"/>
</dbReference>
<evidence type="ECO:0000259" key="1">
    <source>
        <dbReference type="Pfam" id="PF06985"/>
    </source>
</evidence>
<sequence length="642" mass="74149">MIRNLRSAQRFFSKARCARNLSQTGSNASTSLPYAYKPLQQNEVRVIHLYPGQHVEPLRCQIRHVDLAGNPPYESLSYCWGLDRPEAHIQCDGGVIPVTKNLFSALRHLRGERISRTLWIDAVCINQADIEERGYQVSLMKDIFQLSQRTVVWLGEEYEHSGLAIQLIRELAGASQERSARSWRSHISRKIPPLYDPAWQALAQLLQRPWFHRAWIVQEVSVPKDLLIVCGHATIPWDEFCRAVQYAVDLGLFIAYGGSATFQALSLFETRSDFQSNRLPSLHEILLRNRSFLATDARDKVFGLLSLANPDNVQSMRVRPNYHLTTEQLYKNITQLLLRKLDLTAFNASGVHNSSLEKKLPSWVSDWSASDPSVPLTSRESADFGECSPYLQSLAFYPCAAGTSISNPVIRDEEGLLGLEGVLIDQVETVGTLSRTRYLRHVSHMFELFVQCHDILEQLKNWEQVARARSGEQYLTGERQLDAYWKTLCAGRVPNELSLARQDPRFKYYIMIRSLRAFVRFTIRWFPRSERDSWYNRMFYNLFQTVWRVFGLTPAKIQRLGFPPESRLSNYRRIVRTRKGYLALAPRFTRSGDWIGVFKGGKLPLVVRKEDDYLELVGESYVHGIMKGEEWDENKCELMWFR</sequence>
<organism evidence="2 3">
    <name type="scientific">Lojkania enalia</name>
    <dbReference type="NCBI Taxonomy" id="147567"/>
    <lineage>
        <taxon>Eukaryota</taxon>
        <taxon>Fungi</taxon>
        <taxon>Dikarya</taxon>
        <taxon>Ascomycota</taxon>
        <taxon>Pezizomycotina</taxon>
        <taxon>Dothideomycetes</taxon>
        <taxon>Pleosporomycetidae</taxon>
        <taxon>Pleosporales</taxon>
        <taxon>Pleosporales incertae sedis</taxon>
        <taxon>Lojkania</taxon>
    </lineage>
</organism>
<feature type="domain" description="Heterokaryon incompatibility" evidence="1">
    <location>
        <begin position="73"/>
        <end position="219"/>
    </location>
</feature>
<accession>A0A9P4N481</accession>
<dbReference type="Proteomes" id="UP000800093">
    <property type="component" value="Unassembled WGS sequence"/>
</dbReference>
<dbReference type="Pfam" id="PF26639">
    <property type="entry name" value="Het-6_barrel"/>
    <property type="match status" value="1"/>
</dbReference>
<comment type="caution">
    <text evidence="2">The sequence shown here is derived from an EMBL/GenBank/DDBJ whole genome shotgun (WGS) entry which is preliminary data.</text>
</comment>